<dbReference type="Pfam" id="PF13671">
    <property type="entry name" value="AAA_33"/>
    <property type="match status" value="1"/>
</dbReference>
<name>A0ABX7M7P2_9RHOO</name>
<sequence>MKPDRPLPDADTLQRQLVEALHTPDCYPHPVGTVRLLETHISRVLLTGDFAYKLKKPVDLGFVDFSTLALRRRDCEDELRLNRRLAPELYLALVTFCGDPHAPRLRSDADAADVIDYAVQMREFPQDALLDRIAARGALTPDIIDAVADAMAHFHESVARAGVDDIYGTRTTVWNPVANIIAPLRASAQNADEGALLSRLDAWCTGEYARLETFFAERKRDGFVREGHGDLHLGNIALLHGRPQVFDCIEFSAALRWVDVICEVAFLFMDLEAHGRSDLAWRFLNRYLEHGGDYAGLAALRFHHAYRALVRAYVAGIRAAQPDAASHPQATLDRARYLACAARVLRKPAPQLLLMHGLSGSGKSYWAGIALELIGAVRVRSDVERKRLNGLGPTARSGSPVDGGIYAEAATRATYARLAELTTGLLAEGHSVIVDAAHLKRWQRDALRATAQALGLPCRILSCVAAPATRLARLQARAAAGLDASEASAAVLMHQREHSEPLAADEQAITLEIDSERATPELLRRSLATPSHAARVRDHAPS</sequence>
<dbReference type="InterPro" id="IPR011009">
    <property type="entry name" value="Kinase-like_dom_sf"/>
</dbReference>
<dbReference type="Gene3D" id="3.40.50.300">
    <property type="entry name" value="P-loop containing nucleotide triphosphate hydrolases"/>
    <property type="match status" value="1"/>
</dbReference>
<dbReference type="SUPFAM" id="SSF52540">
    <property type="entry name" value="P-loop containing nucleoside triphosphate hydrolases"/>
    <property type="match status" value="1"/>
</dbReference>
<keyword evidence="3" id="KW-1185">Reference proteome</keyword>
<feature type="region of interest" description="Disordered" evidence="1">
    <location>
        <begin position="520"/>
        <end position="542"/>
    </location>
</feature>
<dbReference type="PANTHER" id="PTHR43883:SF1">
    <property type="entry name" value="GLUCONOKINASE"/>
    <property type="match status" value="1"/>
</dbReference>
<dbReference type="SUPFAM" id="SSF56112">
    <property type="entry name" value="Protein kinase-like (PK-like)"/>
    <property type="match status" value="1"/>
</dbReference>
<organism evidence="2 3">
    <name type="scientific">Niveibacterium microcysteis</name>
    <dbReference type="NCBI Taxonomy" id="2811415"/>
    <lineage>
        <taxon>Bacteria</taxon>
        <taxon>Pseudomonadati</taxon>
        <taxon>Pseudomonadota</taxon>
        <taxon>Betaproteobacteria</taxon>
        <taxon>Rhodocyclales</taxon>
        <taxon>Rhodocyclaceae</taxon>
        <taxon>Niveibacterium</taxon>
    </lineage>
</organism>
<proteinExistence type="predicted"/>
<dbReference type="InterPro" id="IPR027417">
    <property type="entry name" value="P-loop_NTPase"/>
</dbReference>
<evidence type="ECO:0000256" key="1">
    <source>
        <dbReference type="SAM" id="MobiDB-lite"/>
    </source>
</evidence>
<protein>
    <submittedName>
        <fullName evidence="2">AAA family ATPase</fullName>
    </submittedName>
</protein>
<evidence type="ECO:0000313" key="2">
    <source>
        <dbReference type="EMBL" id="QSI77576.1"/>
    </source>
</evidence>
<dbReference type="EMBL" id="CP071060">
    <property type="protein sequence ID" value="QSI77576.1"/>
    <property type="molecule type" value="Genomic_DNA"/>
</dbReference>
<dbReference type="Proteomes" id="UP000663570">
    <property type="component" value="Chromosome"/>
</dbReference>
<reference evidence="2 3" key="1">
    <citation type="submission" date="2021-02" db="EMBL/GenBank/DDBJ databases">
        <title>Niveibacterium changnyeongensis HC41.</title>
        <authorList>
            <person name="Kang M."/>
        </authorList>
    </citation>
    <scope>NUCLEOTIDE SEQUENCE [LARGE SCALE GENOMIC DNA]</scope>
    <source>
        <strain evidence="2 3">HC41</strain>
    </source>
</reference>
<dbReference type="InterPro" id="IPR052732">
    <property type="entry name" value="Cell-binding_unc_protein"/>
</dbReference>
<dbReference type="PANTHER" id="PTHR43883">
    <property type="entry name" value="SLR0207 PROTEIN"/>
    <property type="match status" value="1"/>
</dbReference>
<gene>
    <name evidence="2" type="ORF">JY500_02660</name>
</gene>
<evidence type="ECO:0000313" key="3">
    <source>
        <dbReference type="Proteomes" id="UP000663570"/>
    </source>
</evidence>
<accession>A0ABX7M7P2</accession>
<dbReference type="RefSeq" id="WP_206254989.1">
    <property type="nucleotide sequence ID" value="NZ_CP071060.1"/>
</dbReference>